<proteinExistence type="predicted"/>
<gene>
    <name evidence="2" type="ORF">DPM12_03935</name>
</gene>
<feature type="region of interest" description="Disordered" evidence="1">
    <location>
        <begin position="34"/>
        <end position="86"/>
    </location>
</feature>
<reference evidence="2 3" key="1">
    <citation type="submission" date="2018-06" db="EMBL/GenBank/DDBJ databases">
        <title>Phytoactinopolyspora halophila sp. nov., a novel halophilic actinomycete isolated from a saline soil in China.</title>
        <authorList>
            <person name="Tang S.-K."/>
        </authorList>
    </citation>
    <scope>NUCLEOTIDE SEQUENCE [LARGE SCALE GENOMIC DNA]</scope>
    <source>
        <strain evidence="2 3">YIM 96934</strain>
    </source>
</reference>
<name>A0A329R1C5_9ACTN</name>
<dbReference type="Proteomes" id="UP000250462">
    <property type="component" value="Unassembled WGS sequence"/>
</dbReference>
<accession>A0A329R1C5</accession>
<sequence length="124" mass="12836">MVEGRIARHRRSAGWRLPALLLTGLLMIITTGLPATGSPDSEAESNEFSGTTFTALDGTPAPTITGLAPNSESDLVPPPSQGHELTALDLYPPQDHATGRHVAITEAVGNTGHPDRAPPGAGQL</sequence>
<keyword evidence="3" id="KW-1185">Reference proteome</keyword>
<dbReference type="RefSeq" id="WP_112256952.1">
    <property type="nucleotide sequence ID" value="NZ_QMIG01000002.1"/>
</dbReference>
<comment type="caution">
    <text evidence="2">The sequence shown here is derived from an EMBL/GenBank/DDBJ whole genome shotgun (WGS) entry which is preliminary data.</text>
</comment>
<dbReference type="EMBL" id="QMIG01000002">
    <property type="protein sequence ID" value="RAW17996.1"/>
    <property type="molecule type" value="Genomic_DNA"/>
</dbReference>
<organism evidence="2 3">
    <name type="scientific">Phytoactinopolyspora halophila</name>
    <dbReference type="NCBI Taxonomy" id="1981511"/>
    <lineage>
        <taxon>Bacteria</taxon>
        <taxon>Bacillati</taxon>
        <taxon>Actinomycetota</taxon>
        <taxon>Actinomycetes</taxon>
        <taxon>Jiangellales</taxon>
        <taxon>Jiangellaceae</taxon>
        <taxon>Phytoactinopolyspora</taxon>
    </lineage>
</organism>
<evidence type="ECO:0000256" key="1">
    <source>
        <dbReference type="SAM" id="MobiDB-lite"/>
    </source>
</evidence>
<protein>
    <submittedName>
        <fullName evidence="2">Uncharacterized protein</fullName>
    </submittedName>
</protein>
<dbReference type="AlphaFoldDB" id="A0A329R1C5"/>
<evidence type="ECO:0000313" key="3">
    <source>
        <dbReference type="Proteomes" id="UP000250462"/>
    </source>
</evidence>
<evidence type="ECO:0000313" key="2">
    <source>
        <dbReference type="EMBL" id="RAW17996.1"/>
    </source>
</evidence>